<dbReference type="InterPro" id="IPR029044">
    <property type="entry name" value="Nucleotide-diphossugar_trans"/>
</dbReference>
<dbReference type="Proteomes" id="UP000728106">
    <property type="component" value="Unassembled WGS sequence"/>
</dbReference>
<proteinExistence type="predicted"/>
<dbReference type="CDD" id="cd00761">
    <property type="entry name" value="Glyco_tranf_GTA_type"/>
    <property type="match status" value="1"/>
</dbReference>
<dbReference type="AlphaFoldDB" id="A0AA40YSD5"/>
<dbReference type="SUPFAM" id="SSF53448">
    <property type="entry name" value="Nucleotide-diphospho-sugar transferases"/>
    <property type="match status" value="1"/>
</dbReference>
<keyword evidence="3" id="KW-1185">Reference proteome</keyword>
<dbReference type="Gene3D" id="3.90.550.10">
    <property type="entry name" value="Spore Coat Polysaccharide Biosynthesis Protein SpsA, Chain A"/>
    <property type="match status" value="1"/>
</dbReference>
<name>A0AA40YSD5_WEICO</name>
<protein>
    <submittedName>
        <fullName evidence="2">Glycosyltransferase family 2 protein</fullName>
    </submittedName>
</protein>
<sequence length="326" mass="37530">MAKYKLSIIVPVYNVERYVLSALESIWNYEYLGTEVELIIVDDGSTDSSSKIVSEFQEAYETNVKLYSVENSGLASARNYGLSKAQGEWIYFFDSDDFVDSNFLEYIISALSSVGTEVNMILIPVKQVNEGKVKGLGKNPQRNTVIDPETFFQSLLTRDREIAAWSYIARKQLYVDYDIKFPDGKLFEDQLVTVQIGYNAKKIFWLSDKSPAYYYRQRPGSITKQHFSLQKALQQRLAETDRNEYIVQKFPDLSNLICMDQLSITLSWVRRLVRSGKIEEAELHRRKYLRDGWTEATRAAIVGRKYKVLIKAVILLVPAKIFKVIG</sequence>
<reference evidence="2 3" key="1">
    <citation type="journal article" date="2021" name="Int. J. Food Microbiol.">
        <title>Safety demonstration of a microbial species for use in the food chain: Weissella confusa.</title>
        <authorList>
            <person name="Bourdichon F."/>
            <person name="Patrone V."/>
            <person name="Fontana A."/>
            <person name="Milani G."/>
            <person name="Morelli L."/>
        </authorList>
    </citation>
    <scope>NUCLEOTIDE SEQUENCE [LARGE SCALE GENOMIC DNA]</scope>
    <source>
        <strain evidence="2 3">CCUG 43002</strain>
    </source>
</reference>
<dbReference type="Pfam" id="PF00535">
    <property type="entry name" value="Glycos_transf_2"/>
    <property type="match status" value="1"/>
</dbReference>
<accession>A0AA40YSD5</accession>
<dbReference type="RefSeq" id="WP_199468452.1">
    <property type="nucleotide sequence ID" value="NZ_CP166847.1"/>
</dbReference>
<evidence type="ECO:0000313" key="3">
    <source>
        <dbReference type="Proteomes" id="UP000728106"/>
    </source>
</evidence>
<dbReference type="PANTHER" id="PTHR22916:SF3">
    <property type="entry name" value="UDP-GLCNAC:BETAGAL BETA-1,3-N-ACETYLGLUCOSAMINYLTRANSFERASE-LIKE PROTEIN 1"/>
    <property type="match status" value="1"/>
</dbReference>
<dbReference type="InterPro" id="IPR001173">
    <property type="entry name" value="Glyco_trans_2-like"/>
</dbReference>
<organism evidence="2 3">
    <name type="scientific">Weissella confusa</name>
    <name type="common">Lactobacillus confusus</name>
    <dbReference type="NCBI Taxonomy" id="1583"/>
    <lineage>
        <taxon>Bacteria</taxon>
        <taxon>Bacillati</taxon>
        <taxon>Bacillota</taxon>
        <taxon>Bacilli</taxon>
        <taxon>Lactobacillales</taxon>
        <taxon>Lactobacillaceae</taxon>
        <taxon>Weissella</taxon>
    </lineage>
</organism>
<evidence type="ECO:0000313" key="2">
    <source>
        <dbReference type="EMBL" id="MBJ7639946.1"/>
    </source>
</evidence>
<dbReference type="EMBL" id="JAAOCP010000021">
    <property type="protein sequence ID" value="MBJ7639946.1"/>
    <property type="molecule type" value="Genomic_DNA"/>
</dbReference>
<dbReference type="GO" id="GO:0016758">
    <property type="term" value="F:hexosyltransferase activity"/>
    <property type="evidence" value="ECO:0007669"/>
    <property type="project" value="UniProtKB-ARBA"/>
</dbReference>
<dbReference type="PANTHER" id="PTHR22916">
    <property type="entry name" value="GLYCOSYLTRANSFERASE"/>
    <property type="match status" value="1"/>
</dbReference>
<feature type="domain" description="Glycosyltransferase 2-like" evidence="1">
    <location>
        <begin position="7"/>
        <end position="134"/>
    </location>
</feature>
<evidence type="ECO:0000259" key="1">
    <source>
        <dbReference type="Pfam" id="PF00535"/>
    </source>
</evidence>
<gene>
    <name evidence="2" type="ORF">HAU20_11260</name>
</gene>
<comment type="caution">
    <text evidence="2">The sequence shown here is derived from an EMBL/GenBank/DDBJ whole genome shotgun (WGS) entry which is preliminary data.</text>
</comment>